<dbReference type="InterPro" id="IPR011629">
    <property type="entry name" value="CobW-like_C"/>
</dbReference>
<dbReference type="InterPro" id="IPR036627">
    <property type="entry name" value="CobW-likC_sf"/>
</dbReference>
<dbReference type="Pfam" id="PF07683">
    <property type="entry name" value="CobW_C"/>
    <property type="match status" value="1"/>
</dbReference>
<reference evidence="4 5" key="1">
    <citation type="submission" date="2024-02" db="EMBL/GenBank/DDBJ databases">
        <authorList>
            <person name="Chen Y."/>
            <person name="Shah S."/>
            <person name="Dougan E. K."/>
            <person name="Thang M."/>
            <person name="Chan C."/>
        </authorList>
    </citation>
    <scope>NUCLEOTIDE SEQUENCE [LARGE SCALE GENOMIC DNA]</scope>
</reference>
<dbReference type="Proteomes" id="UP001642464">
    <property type="component" value="Unassembled WGS sequence"/>
</dbReference>
<evidence type="ECO:0000259" key="3">
    <source>
        <dbReference type="Pfam" id="PF07683"/>
    </source>
</evidence>
<dbReference type="PANTHER" id="PTHR13748:SF62">
    <property type="entry name" value="COBW DOMAIN-CONTAINING PROTEIN"/>
    <property type="match status" value="1"/>
</dbReference>
<keyword evidence="2" id="KW-0143">Chaperone</keyword>
<evidence type="ECO:0000313" key="5">
    <source>
        <dbReference type="Proteomes" id="UP001642464"/>
    </source>
</evidence>
<dbReference type="InterPro" id="IPR051316">
    <property type="entry name" value="Zinc-reg_GTPase_activator"/>
</dbReference>
<dbReference type="SUPFAM" id="SSF90002">
    <property type="entry name" value="Hypothetical protein YjiA, C-terminal domain"/>
    <property type="match status" value="1"/>
</dbReference>
<organism evidence="4 5">
    <name type="scientific">Durusdinium trenchii</name>
    <dbReference type="NCBI Taxonomy" id="1381693"/>
    <lineage>
        <taxon>Eukaryota</taxon>
        <taxon>Sar</taxon>
        <taxon>Alveolata</taxon>
        <taxon>Dinophyceae</taxon>
        <taxon>Suessiales</taxon>
        <taxon>Symbiodiniaceae</taxon>
        <taxon>Durusdinium</taxon>
    </lineage>
</organism>
<gene>
    <name evidence="4" type="ORF">SCF082_LOCUS47480</name>
</gene>
<dbReference type="PANTHER" id="PTHR13748">
    <property type="entry name" value="COBW-RELATED"/>
    <property type="match status" value="1"/>
</dbReference>
<evidence type="ECO:0000256" key="1">
    <source>
        <dbReference type="ARBA" id="ARBA00022741"/>
    </source>
</evidence>
<comment type="caution">
    <text evidence="4">The sequence shown here is derived from an EMBL/GenBank/DDBJ whole genome shotgun (WGS) entry which is preliminary data.</text>
</comment>
<keyword evidence="1" id="KW-0547">Nucleotide-binding</keyword>
<protein>
    <submittedName>
        <fullName evidence="4">COBW domain-containing protein 1</fullName>
    </submittedName>
</protein>
<accession>A0ABP0RPM7</accession>
<feature type="domain" description="CobW C-terminal" evidence="3">
    <location>
        <begin position="35"/>
        <end position="104"/>
    </location>
</feature>
<evidence type="ECO:0000256" key="2">
    <source>
        <dbReference type="ARBA" id="ARBA00023186"/>
    </source>
</evidence>
<proteinExistence type="predicted"/>
<sequence>MDFILGIQAFNLDKILEMDDAFLEDDQDHQHDDRVSSCGFHVKGEVHQQRLNEWLAWLLKERGVDIFRTKGVLAVQGMKEKFVFQAVHMAFSGAPQKPWEPDEESDAKG</sequence>
<evidence type="ECO:0000313" key="4">
    <source>
        <dbReference type="EMBL" id="CAK9101543.1"/>
    </source>
</evidence>
<name>A0ABP0RPM7_9DINO</name>
<dbReference type="Gene3D" id="3.30.1220.10">
    <property type="entry name" value="CobW-like, C-terminal domain"/>
    <property type="match status" value="1"/>
</dbReference>
<dbReference type="EMBL" id="CAXAMM010041862">
    <property type="protein sequence ID" value="CAK9101543.1"/>
    <property type="molecule type" value="Genomic_DNA"/>
</dbReference>
<keyword evidence="5" id="KW-1185">Reference proteome</keyword>